<evidence type="ECO:0000313" key="2">
    <source>
        <dbReference type="EMBL" id="PNU01456.1"/>
    </source>
</evidence>
<comment type="caution">
    <text evidence="2">The sequence shown here is derived from an EMBL/GenBank/DDBJ whole genome shotgun (WGS) entry which is preliminary data.</text>
</comment>
<protein>
    <submittedName>
        <fullName evidence="2">AAA family ATPase</fullName>
    </submittedName>
</protein>
<dbReference type="InterPro" id="IPR012676">
    <property type="entry name" value="TGS-like"/>
</dbReference>
<feature type="domain" description="AAA+ ATPase" evidence="1">
    <location>
        <begin position="291"/>
        <end position="452"/>
    </location>
</feature>
<evidence type="ECO:0000313" key="3">
    <source>
        <dbReference type="Proteomes" id="UP000236151"/>
    </source>
</evidence>
<dbReference type="InterPro" id="IPR027417">
    <property type="entry name" value="P-loop_NTPase"/>
</dbReference>
<gene>
    <name evidence="2" type="ORF">CDQ84_00120</name>
</gene>
<dbReference type="Proteomes" id="UP000236151">
    <property type="component" value="Unassembled WGS sequence"/>
</dbReference>
<dbReference type="SUPFAM" id="SSF55186">
    <property type="entry name" value="ThrRS/AlaRS common domain"/>
    <property type="match status" value="1"/>
</dbReference>
<dbReference type="Gene3D" id="3.10.20.30">
    <property type="match status" value="1"/>
</dbReference>
<dbReference type="SMART" id="SM00382">
    <property type="entry name" value="AAA"/>
    <property type="match status" value="1"/>
</dbReference>
<dbReference type="AlphaFoldDB" id="A0A2K2FRQ4"/>
<proteinExistence type="predicted"/>
<dbReference type="InterPro" id="IPR012675">
    <property type="entry name" value="Beta-grasp_dom_sf"/>
</dbReference>
<dbReference type="InterPro" id="IPR006083">
    <property type="entry name" value="PRK/URK"/>
</dbReference>
<dbReference type="GO" id="GO:0016301">
    <property type="term" value="F:kinase activity"/>
    <property type="evidence" value="ECO:0007669"/>
    <property type="project" value="InterPro"/>
</dbReference>
<name>A0A2K2FRQ4_9CLOT</name>
<dbReference type="CDD" id="cd01667">
    <property type="entry name" value="TGS_ThrRS"/>
    <property type="match status" value="1"/>
</dbReference>
<evidence type="ECO:0000259" key="1">
    <source>
        <dbReference type="SMART" id="SM00382"/>
    </source>
</evidence>
<dbReference type="SUPFAM" id="SSF81271">
    <property type="entry name" value="TGS-like"/>
    <property type="match status" value="1"/>
</dbReference>
<keyword evidence="3" id="KW-1185">Reference proteome</keyword>
<dbReference type="InterPro" id="IPR018163">
    <property type="entry name" value="Thr/Ala-tRNA-synth_IIc_edit"/>
</dbReference>
<dbReference type="InterPro" id="IPR003593">
    <property type="entry name" value="AAA+_ATPase"/>
</dbReference>
<dbReference type="SUPFAM" id="SSF52540">
    <property type="entry name" value="P-loop containing nucleoside triphosphate hydrolases"/>
    <property type="match status" value="1"/>
</dbReference>
<dbReference type="EMBL" id="NIOJ01000001">
    <property type="protein sequence ID" value="PNU01456.1"/>
    <property type="molecule type" value="Genomic_DNA"/>
</dbReference>
<dbReference type="Pfam" id="PF00485">
    <property type="entry name" value="PRK"/>
    <property type="match status" value="1"/>
</dbReference>
<organism evidence="2 3">
    <name type="scientific">Clostridium thermosuccinogenes</name>
    <dbReference type="NCBI Taxonomy" id="84032"/>
    <lineage>
        <taxon>Bacteria</taxon>
        <taxon>Bacillati</taxon>
        <taxon>Bacillota</taxon>
        <taxon>Clostridia</taxon>
        <taxon>Eubacteriales</taxon>
        <taxon>Clostridiaceae</taxon>
        <taxon>Clostridium</taxon>
    </lineage>
</organism>
<sequence length="558" mass="64427">MKEGDLKLIKITLADGRKIDVPEGTMLLDLSKDFANEYRALIVAAKVDNDIKELTYRLEEPCSVEFIDLTDEDGMRIYRRSLHFLLIKAAHDLFPDRKVIIDHSISKGIYCEIIGKKELTSDEVKRLEQRMAELVEAKIPFIKREVPIDEAREIFIKNNRMDRFQIIEHRKKPYVTMYRCDDLDDYFYGYMVPDTGYLKVFSLKYYPPGLIMLFPEKSNPDVLPEFEEQKKLFNVFSEYTRWGRILGVDTVGELNNIVASGRIGDLIRVSEAIHEKKIAQIADMITGSSHKKRVVLISGPSSSGKTTFAQRLSIQLRVNGVRPVTISLDDYFVDREHTPRDEKGELDFEALESIDVELFNLHLASLISGLEVEVPIFDFPTGRRGNVGRKLKIEEDQILIIEGIHGLNEKLTSTIKREDKFKIYVSALTSMNIDDHNRIPTTDARFIRRIVRDYQFRASSAEDTIKRWPSVRRGETRNIFPFQEEADVMFNSSLIYELGVLKVFAEPLLSKIDRSCREYSEAKRLLEFLGNFLPIDHKEIPNNSIIREFIGGSVFYGM</sequence>
<dbReference type="RefSeq" id="WP_103079684.1">
    <property type="nucleotide sequence ID" value="NZ_CP021850.1"/>
</dbReference>
<dbReference type="Gene3D" id="3.30.980.10">
    <property type="entry name" value="Threonyl-trna Synthetase, Chain A, domain 2"/>
    <property type="match status" value="1"/>
</dbReference>
<dbReference type="KEGG" id="cthd:CDO33_16110"/>
<dbReference type="PANTHER" id="PTHR10285">
    <property type="entry name" value="URIDINE KINASE"/>
    <property type="match status" value="1"/>
</dbReference>
<dbReference type="Gene3D" id="3.40.50.300">
    <property type="entry name" value="P-loop containing nucleotide triphosphate hydrolases"/>
    <property type="match status" value="1"/>
</dbReference>
<dbReference type="GO" id="GO:0005524">
    <property type="term" value="F:ATP binding"/>
    <property type="evidence" value="ECO:0007669"/>
    <property type="project" value="InterPro"/>
</dbReference>
<reference evidence="2 3" key="1">
    <citation type="submission" date="2017-06" db="EMBL/GenBank/DDBJ databases">
        <title>Investigating the central metabolism of Clostridium thermosuccinogenes.</title>
        <authorList>
            <person name="Koendjbiharie J.G."/>
            <person name="van Kranenburg R."/>
        </authorList>
    </citation>
    <scope>NUCLEOTIDE SEQUENCE [LARGE SCALE GENOMIC DNA]</scope>
    <source>
        <strain evidence="2 3">DSM 5806</strain>
    </source>
</reference>
<accession>A0A2K2FRQ4</accession>
<dbReference type="CDD" id="cd02028">
    <property type="entry name" value="UMPK_like"/>
    <property type="match status" value="1"/>
</dbReference>
<dbReference type="OrthoDB" id="9764644at2"/>